<gene>
    <name evidence="1" type="ORF">BPAE_0450g00040</name>
</gene>
<accession>A0A4Z1F2X0</accession>
<name>A0A4Z1F2X0_9HELO</name>
<dbReference type="Proteomes" id="UP000297910">
    <property type="component" value="Unassembled WGS sequence"/>
</dbReference>
<sequence>MERSEEASVAQRSVIQIKCISGTIAVAKILSITRVSSRSRVGSWKYLPMYNERMDVVLLTTSYLSR</sequence>
<protein>
    <submittedName>
        <fullName evidence="1">Uncharacterized protein</fullName>
    </submittedName>
</protein>
<dbReference type="AlphaFoldDB" id="A0A4Z1F2X0"/>
<dbReference type="EMBL" id="PQXI01000448">
    <property type="protein sequence ID" value="TGO17103.1"/>
    <property type="molecule type" value="Genomic_DNA"/>
</dbReference>
<evidence type="ECO:0000313" key="2">
    <source>
        <dbReference type="Proteomes" id="UP000297910"/>
    </source>
</evidence>
<reference evidence="1 2" key="1">
    <citation type="submission" date="2017-12" db="EMBL/GenBank/DDBJ databases">
        <title>Comparative genomics of Botrytis spp.</title>
        <authorList>
            <person name="Valero-Jimenez C.A."/>
            <person name="Tapia P."/>
            <person name="Veloso J."/>
            <person name="Silva-Moreno E."/>
            <person name="Staats M."/>
            <person name="Valdes J.H."/>
            <person name="Van Kan J.A.L."/>
        </authorList>
    </citation>
    <scope>NUCLEOTIDE SEQUENCE [LARGE SCALE GENOMIC DNA]</scope>
    <source>
        <strain evidence="1 2">Bp0003</strain>
    </source>
</reference>
<evidence type="ECO:0000313" key="1">
    <source>
        <dbReference type="EMBL" id="TGO17103.1"/>
    </source>
</evidence>
<proteinExistence type="predicted"/>
<comment type="caution">
    <text evidence="1">The sequence shown here is derived from an EMBL/GenBank/DDBJ whole genome shotgun (WGS) entry which is preliminary data.</text>
</comment>
<keyword evidence="2" id="KW-1185">Reference proteome</keyword>
<organism evidence="1 2">
    <name type="scientific">Botrytis paeoniae</name>
    <dbReference type="NCBI Taxonomy" id="278948"/>
    <lineage>
        <taxon>Eukaryota</taxon>
        <taxon>Fungi</taxon>
        <taxon>Dikarya</taxon>
        <taxon>Ascomycota</taxon>
        <taxon>Pezizomycotina</taxon>
        <taxon>Leotiomycetes</taxon>
        <taxon>Helotiales</taxon>
        <taxon>Sclerotiniaceae</taxon>
        <taxon>Botrytis</taxon>
    </lineage>
</organism>